<organism evidence="1">
    <name type="scientific">Fervidobacterium pennivorans</name>
    <dbReference type="NCBI Taxonomy" id="93466"/>
    <lineage>
        <taxon>Bacteria</taxon>
        <taxon>Thermotogati</taxon>
        <taxon>Thermotogota</taxon>
        <taxon>Thermotogae</taxon>
        <taxon>Thermotogales</taxon>
        <taxon>Fervidobacteriaceae</taxon>
        <taxon>Fervidobacterium</taxon>
    </lineage>
</organism>
<dbReference type="EMBL" id="DRUO01000153">
    <property type="protein sequence ID" value="HHD40223.1"/>
    <property type="molecule type" value="Genomic_DNA"/>
</dbReference>
<evidence type="ECO:0000313" key="1">
    <source>
        <dbReference type="EMBL" id="HHD40223.1"/>
    </source>
</evidence>
<reference evidence="1" key="1">
    <citation type="journal article" date="2020" name="mSystems">
        <title>Genome- and Community-Level Interaction Insights into Carbon Utilization and Element Cycling Functions of Hydrothermarchaeota in Hydrothermal Sediment.</title>
        <authorList>
            <person name="Zhou Z."/>
            <person name="Liu Y."/>
            <person name="Xu W."/>
            <person name="Pan J."/>
            <person name="Luo Z.H."/>
            <person name="Li M."/>
        </authorList>
    </citation>
    <scope>NUCLEOTIDE SEQUENCE [LARGE SCALE GENOMIC DNA]</scope>
    <source>
        <strain evidence="1">SpSt-101</strain>
    </source>
</reference>
<proteinExistence type="predicted"/>
<dbReference type="InterPro" id="IPR045944">
    <property type="entry name" value="DUF6364"/>
</dbReference>
<comment type="caution">
    <text evidence="1">The sequence shown here is derived from an EMBL/GenBank/DDBJ whole genome shotgun (WGS) entry which is preliminary data.</text>
</comment>
<dbReference type="Pfam" id="PF19891">
    <property type="entry name" value="DUF6364"/>
    <property type="match status" value="1"/>
</dbReference>
<accession>A0A832MW28</accession>
<name>A0A832MW28_FERPE</name>
<dbReference type="AlphaFoldDB" id="A0A832MW28"/>
<sequence>MSKYKPNPKKRPGITIEKEILEKAKKEAERKGIPLSRLIENFLKFFVNPEVYCFKCGEKFSSEKAKLCPKCGWMICPKCQACRCVLSEETAIAVFHMRRTYEELLGGRVKE</sequence>
<gene>
    <name evidence="1" type="ORF">ENL60_01845</name>
</gene>
<protein>
    <submittedName>
        <fullName evidence="1">Uncharacterized protein</fullName>
    </submittedName>
</protein>